<feature type="compositionally biased region" description="Basic and acidic residues" evidence="1">
    <location>
        <begin position="113"/>
        <end position="126"/>
    </location>
</feature>
<feature type="compositionally biased region" description="Polar residues" evidence="1">
    <location>
        <begin position="1"/>
        <end position="34"/>
    </location>
</feature>
<evidence type="ECO:0000313" key="3">
    <source>
        <dbReference type="Proteomes" id="UP001195483"/>
    </source>
</evidence>
<dbReference type="EMBL" id="JAEAOA010002223">
    <property type="protein sequence ID" value="KAK3597159.1"/>
    <property type="molecule type" value="Genomic_DNA"/>
</dbReference>
<feature type="compositionally biased region" description="Basic and acidic residues" evidence="1">
    <location>
        <begin position="82"/>
        <end position="93"/>
    </location>
</feature>
<evidence type="ECO:0000256" key="1">
    <source>
        <dbReference type="SAM" id="MobiDB-lite"/>
    </source>
</evidence>
<reference evidence="2" key="2">
    <citation type="journal article" date="2021" name="Genome Biol. Evol.">
        <title>Developing a high-quality reference genome for a parasitic bivalve with doubly uniparental inheritance (Bivalvia: Unionida).</title>
        <authorList>
            <person name="Smith C.H."/>
        </authorList>
    </citation>
    <scope>NUCLEOTIDE SEQUENCE</scope>
    <source>
        <strain evidence="2">CHS0354</strain>
        <tissue evidence="2">Mantle</tissue>
    </source>
</reference>
<reference evidence="2" key="3">
    <citation type="submission" date="2023-05" db="EMBL/GenBank/DDBJ databases">
        <authorList>
            <person name="Smith C.H."/>
        </authorList>
    </citation>
    <scope>NUCLEOTIDE SEQUENCE</scope>
    <source>
        <strain evidence="2">CHS0354</strain>
        <tissue evidence="2">Mantle</tissue>
    </source>
</reference>
<reference evidence="2" key="1">
    <citation type="journal article" date="2021" name="Genome Biol. Evol.">
        <title>A High-Quality Reference Genome for a Parasitic Bivalve with Doubly Uniparental Inheritance (Bivalvia: Unionida).</title>
        <authorList>
            <person name="Smith C.H."/>
        </authorList>
    </citation>
    <scope>NUCLEOTIDE SEQUENCE</scope>
    <source>
        <strain evidence="2">CHS0354</strain>
    </source>
</reference>
<comment type="caution">
    <text evidence="2">The sequence shown here is derived from an EMBL/GenBank/DDBJ whole genome shotgun (WGS) entry which is preliminary data.</text>
</comment>
<organism evidence="2 3">
    <name type="scientific">Potamilus streckersoni</name>
    <dbReference type="NCBI Taxonomy" id="2493646"/>
    <lineage>
        <taxon>Eukaryota</taxon>
        <taxon>Metazoa</taxon>
        <taxon>Spiralia</taxon>
        <taxon>Lophotrochozoa</taxon>
        <taxon>Mollusca</taxon>
        <taxon>Bivalvia</taxon>
        <taxon>Autobranchia</taxon>
        <taxon>Heteroconchia</taxon>
        <taxon>Palaeoheterodonta</taxon>
        <taxon>Unionida</taxon>
        <taxon>Unionoidea</taxon>
        <taxon>Unionidae</taxon>
        <taxon>Ambleminae</taxon>
        <taxon>Lampsilini</taxon>
        <taxon>Potamilus</taxon>
    </lineage>
</organism>
<dbReference type="AlphaFoldDB" id="A0AAE0SSE2"/>
<feature type="compositionally biased region" description="Basic residues" evidence="1">
    <location>
        <begin position="96"/>
        <end position="112"/>
    </location>
</feature>
<protein>
    <submittedName>
        <fullName evidence="2">Uncharacterized protein</fullName>
    </submittedName>
</protein>
<feature type="compositionally biased region" description="Basic and acidic residues" evidence="1">
    <location>
        <begin position="44"/>
        <end position="53"/>
    </location>
</feature>
<evidence type="ECO:0000313" key="2">
    <source>
        <dbReference type="EMBL" id="KAK3597159.1"/>
    </source>
</evidence>
<dbReference type="Proteomes" id="UP001195483">
    <property type="component" value="Unassembled WGS sequence"/>
</dbReference>
<feature type="region of interest" description="Disordered" evidence="1">
    <location>
        <begin position="1"/>
        <end position="149"/>
    </location>
</feature>
<sequence length="149" mass="17063">MAVSSYSDTYPRTTGHYNPIDITTATISTPTNIRQPPVKQRHRGGWEKVEKTKKTGGKQHISLPSIRATKMPPSPKLHIKERKGVEAKRRDLLKSCTKKSSRKKSNKQRDKKIHPEEKGAKIDFPRNLRRPTTNQRPRNPCPADPSHRK</sequence>
<accession>A0AAE0SSE2</accession>
<gene>
    <name evidence="2" type="ORF">CHS0354_038088</name>
</gene>
<keyword evidence="3" id="KW-1185">Reference proteome</keyword>
<proteinExistence type="predicted"/>
<name>A0AAE0SSE2_9BIVA</name>